<gene>
    <name evidence="1" type="ORF">V1478_015177</name>
</gene>
<proteinExistence type="predicted"/>
<dbReference type="Pfam" id="PF05742">
    <property type="entry name" value="TANGO2"/>
    <property type="match status" value="1"/>
</dbReference>
<dbReference type="Proteomes" id="UP001607302">
    <property type="component" value="Unassembled WGS sequence"/>
</dbReference>
<comment type="caution">
    <text evidence="1">The sequence shown here is derived from an EMBL/GenBank/DDBJ whole genome shotgun (WGS) entry which is preliminary data.</text>
</comment>
<evidence type="ECO:0000313" key="1">
    <source>
        <dbReference type="EMBL" id="KAL2715479.1"/>
    </source>
</evidence>
<dbReference type="InterPro" id="IPR008551">
    <property type="entry name" value="TANGO2"/>
</dbReference>
<keyword evidence="2" id="KW-1185">Reference proteome</keyword>
<sequence length="283" mass="32038">MCILFIYRNPNADAKSYRLILAGNRDEIFKRPALPAHYWKKYPTCLGGILKLNKILSGIDMEPGKEGGTWFALSTKGKAGIILNLSNEPGNSKTPKKGRGTLVNDYITSNNSVESYLKKLHRENQITQAYNPYNLILINLYTADVYYLSSSLNSSGPKMCQDDILGFGNSPIECPYKKVEEGKKSFSSIVHNIEISQQDELIENLLQLLKSQKRHLPDLELQKRSPDMFVELSSIFVSVADYGTRTHTILMVNGLNQITFVEETLMPDFSWKRQLFNTTLTTN</sequence>
<dbReference type="PANTHER" id="PTHR17985:SF8">
    <property type="entry name" value="TRANSPORT AND GOLGI ORGANIZATION PROTEIN 2 HOMOLOG"/>
    <property type="match status" value="1"/>
</dbReference>
<accession>A0ABD2A4C5</accession>
<dbReference type="EMBL" id="JAUDFV010000155">
    <property type="protein sequence ID" value="KAL2715479.1"/>
    <property type="molecule type" value="Genomic_DNA"/>
</dbReference>
<dbReference type="AlphaFoldDB" id="A0ABD2A4C5"/>
<protein>
    <submittedName>
        <fullName evidence="1">Transport and Golgi organization protein 2</fullName>
    </submittedName>
</protein>
<organism evidence="1 2">
    <name type="scientific">Vespula squamosa</name>
    <name type="common">Southern yellow jacket</name>
    <name type="synonym">Wasp</name>
    <dbReference type="NCBI Taxonomy" id="30214"/>
    <lineage>
        <taxon>Eukaryota</taxon>
        <taxon>Metazoa</taxon>
        <taxon>Ecdysozoa</taxon>
        <taxon>Arthropoda</taxon>
        <taxon>Hexapoda</taxon>
        <taxon>Insecta</taxon>
        <taxon>Pterygota</taxon>
        <taxon>Neoptera</taxon>
        <taxon>Endopterygota</taxon>
        <taxon>Hymenoptera</taxon>
        <taxon>Apocrita</taxon>
        <taxon>Aculeata</taxon>
        <taxon>Vespoidea</taxon>
        <taxon>Vespidae</taxon>
        <taxon>Vespinae</taxon>
        <taxon>Vespula</taxon>
    </lineage>
</organism>
<dbReference type="PANTHER" id="PTHR17985">
    <property type="entry name" value="SER/THR-RICH PROTEIN T10 IN DGCR REGION"/>
    <property type="match status" value="1"/>
</dbReference>
<reference evidence="1 2" key="1">
    <citation type="journal article" date="2024" name="Ann. Entomol. Soc. Am.">
        <title>Genomic analyses of the southern and eastern yellowjacket wasps (Hymenoptera: Vespidae) reveal evolutionary signatures of social life.</title>
        <authorList>
            <person name="Catto M.A."/>
            <person name="Caine P.B."/>
            <person name="Orr S.E."/>
            <person name="Hunt B.G."/>
            <person name="Goodisman M.A.D."/>
        </authorList>
    </citation>
    <scope>NUCLEOTIDE SEQUENCE [LARGE SCALE GENOMIC DNA]</scope>
    <source>
        <strain evidence="1">233</strain>
        <tissue evidence="1">Head and thorax</tissue>
    </source>
</reference>
<name>A0ABD2A4C5_VESSQ</name>
<evidence type="ECO:0000313" key="2">
    <source>
        <dbReference type="Proteomes" id="UP001607302"/>
    </source>
</evidence>